<evidence type="ECO:0000313" key="1">
    <source>
        <dbReference type="Proteomes" id="UP000035642"/>
    </source>
</evidence>
<sequence length="207" mass="23151">LHMVINTTAVTIREESRPMVDAALNTLLILSRNIRTTSEEAAFRANAVVRLAHPPPGASVVSLEELLIYVQNGIPVIVLQDSCELCAVLYNAFLLYRSALFEHSKFIIWLDEQLDTASINDVNAATKLIVKIFAIAFGDIQLIEFLEGDELLSLPSQIIDLCLHCHNSATELRRLLHLAARINEPSILNEIDVNEFFDNDTISKHFT</sequence>
<keyword evidence="1" id="KW-1185">Reference proteome</keyword>
<reference evidence="1" key="1">
    <citation type="submission" date="2012-09" db="EMBL/GenBank/DDBJ databases">
        <authorList>
            <person name="Martin A.A."/>
        </authorList>
    </citation>
    <scope>NUCLEOTIDE SEQUENCE</scope>
</reference>
<evidence type="ECO:0000313" key="2">
    <source>
        <dbReference type="WBParaSite" id="ACAC_0001428901-mRNA-1"/>
    </source>
</evidence>
<dbReference type="WBParaSite" id="ACAC_0001428901-mRNA-1">
    <property type="protein sequence ID" value="ACAC_0001428901-mRNA-1"/>
    <property type="gene ID" value="ACAC_0001428901"/>
</dbReference>
<reference evidence="2" key="2">
    <citation type="submission" date="2017-02" db="UniProtKB">
        <authorList>
            <consortium name="WormBaseParasite"/>
        </authorList>
    </citation>
    <scope>IDENTIFICATION</scope>
</reference>
<dbReference type="AlphaFoldDB" id="A0A0K0DRA0"/>
<protein>
    <submittedName>
        <fullName evidence="2">Uncharacterized protein</fullName>
    </submittedName>
</protein>
<name>A0A0K0DRA0_ANGCA</name>
<organism evidence="1 2">
    <name type="scientific">Angiostrongylus cantonensis</name>
    <name type="common">Rat lungworm</name>
    <dbReference type="NCBI Taxonomy" id="6313"/>
    <lineage>
        <taxon>Eukaryota</taxon>
        <taxon>Metazoa</taxon>
        <taxon>Ecdysozoa</taxon>
        <taxon>Nematoda</taxon>
        <taxon>Chromadorea</taxon>
        <taxon>Rhabditida</taxon>
        <taxon>Rhabditina</taxon>
        <taxon>Rhabditomorpha</taxon>
        <taxon>Strongyloidea</taxon>
        <taxon>Metastrongylidae</taxon>
        <taxon>Angiostrongylus</taxon>
    </lineage>
</organism>
<dbReference type="Proteomes" id="UP000035642">
    <property type="component" value="Unassembled WGS sequence"/>
</dbReference>
<proteinExistence type="predicted"/>
<accession>A0A0K0DRA0</accession>
<dbReference type="STRING" id="6313.A0A0K0DRA0"/>